<dbReference type="PANTHER" id="PTHR23099">
    <property type="entry name" value="TRANSCRIPTIONAL REGULATOR"/>
    <property type="match status" value="1"/>
</dbReference>
<dbReference type="VEuPathDB" id="HostDB:ENSMMUG00000011469"/>
<protein>
    <submittedName>
        <fullName evidence="3">Germ cell nuclear acidic peptidase</fullName>
    </submittedName>
</protein>
<reference evidence="3" key="3">
    <citation type="submission" date="2025-08" db="UniProtKB">
        <authorList>
            <consortium name="Ensembl"/>
        </authorList>
    </citation>
    <scope>IDENTIFICATION</scope>
    <source>
        <strain evidence="3">17573</strain>
    </source>
</reference>
<accession>A0A5F7ZGM4</accession>
<evidence type="ECO:0000256" key="1">
    <source>
        <dbReference type="SAM" id="MobiDB-lite"/>
    </source>
</evidence>
<dbReference type="ExpressionAtlas" id="A0A5F7ZGM4">
    <property type="expression patterns" value="baseline"/>
</dbReference>
<dbReference type="Proteomes" id="UP000006718">
    <property type="component" value="Chromosome X"/>
</dbReference>
<feature type="compositionally biased region" description="Acidic residues" evidence="1">
    <location>
        <begin position="301"/>
        <end position="317"/>
    </location>
</feature>
<dbReference type="VGNC" id="VGNC:72724">
    <property type="gene designation" value="GCNA"/>
</dbReference>
<reference evidence="4" key="1">
    <citation type="journal article" date="2007" name="Science">
        <title>Evolutionary and biomedical insights from the rhesus macaque genome.</title>
        <authorList>
            <person name="Gibbs R.A."/>
            <person name="Rogers J."/>
            <person name="Katze M.G."/>
            <person name="Bumgarner R."/>
            <person name="Weinstock G.M."/>
            <person name="Mardis E.R."/>
            <person name="Remington K.A."/>
            <person name="Strausberg R.L."/>
            <person name="Venter J.C."/>
            <person name="Wilson R.K."/>
            <person name="Batzer M.A."/>
            <person name="Bustamante C.D."/>
            <person name="Eichler E.E."/>
            <person name="Hahn M.W."/>
            <person name="Hardison R.C."/>
            <person name="Makova K.D."/>
            <person name="Miller W."/>
            <person name="Milosavljevic A."/>
            <person name="Palermo R.E."/>
            <person name="Siepel A."/>
            <person name="Sikela J.M."/>
            <person name="Attaway T."/>
            <person name="Bell S."/>
            <person name="Bernard K.E."/>
            <person name="Buhay C.J."/>
            <person name="Chandrabose M.N."/>
            <person name="Dao M."/>
            <person name="Davis C."/>
            <person name="Delehaunty K.D."/>
            <person name="Ding Y."/>
            <person name="Dinh H.H."/>
            <person name="Dugan-Rocha S."/>
            <person name="Fulton L.A."/>
            <person name="Gabisi R.A."/>
            <person name="Garner T.T."/>
            <person name="Godfrey J."/>
            <person name="Hawes A.C."/>
            <person name="Hernandez J."/>
            <person name="Hines S."/>
            <person name="Holder M."/>
            <person name="Hume J."/>
            <person name="Jhangiani S.N."/>
            <person name="Joshi V."/>
            <person name="Khan Z.M."/>
            <person name="Kirkness E.F."/>
            <person name="Cree A."/>
            <person name="Fowler R.G."/>
            <person name="Lee S."/>
            <person name="Lewis L.R."/>
            <person name="Li Z."/>
            <person name="Liu Y.-S."/>
            <person name="Moore S.M."/>
            <person name="Muzny D."/>
            <person name="Nazareth L.V."/>
            <person name="Ngo D.N."/>
            <person name="Okwuonu G.O."/>
            <person name="Pai G."/>
            <person name="Parker D."/>
            <person name="Paul H.A."/>
            <person name="Pfannkoch C."/>
            <person name="Pohl C.S."/>
            <person name="Rogers Y.-H.C."/>
            <person name="Ruiz S.J."/>
            <person name="Sabo A."/>
            <person name="Santibanez J."/>
            <person name="Schneider B.W."/>
            <person name="Smith S.M."/>
            <person name="Sodergren E."/>
            <person name="Svatek A.F."/>
            <person name="Utterback T.R."/>
            <person name="Vattathil S."/>
            <person name="Warren W."/>
            <person name="White C.S."/>
            <person name="Chinwalla A.T."/>
            <person name="Feng Y."/>
            <person name="Halpern A.L."/>
            <person name="Hillier L.W."/>
            <person name="Huang X."/>
            <person name="Minx P."/>
            <person name="Nelson J.O."/>
            <person name="Pepin K.H."/>
            <person name="Qin X."/>
            <person name="Sutton G.G."/>
            <person name="Venter E."/>
            <person name="Walenz B.P."/>
            <person name="Wallis J.W."/>
            <person name="Worley K.C."/>
            <person name="Yang S.-P."/>
            <person name="Jones S.M."/>
            <person name="Marra M.A."/>
            <person name="Rocchi M."/>
            <person name="Schein J.E."/>
            <person name="Baertsch R."/>
            <person name="Clarke L."/>
            <person name="Csuros M."/>
            <person name="Glasscock J."/>
            <person name="Harris R.A."/>
            <person name="Havlak P."/>
            <person name="Jackson A.R."/>
            <person name="Jiang H."/>
            <person name="Liu Y."/>
            <person name="Messina D.N."/>
            <person name="Shen Y."/>
            <person name="Song H.X.-Z."/>
            <person name="Wylie T."/>
            <person name="Zhang L."/>
            <person name="Birney E."/>
            <person name="Han K."/>
            <person name="Konkel M.K."/>
            <person name="Lee J."/>
            <person name="Smit A.F.A."/>
            <person name="Ullmer B."/>
            <person name="Wang H."/>
            <person name="Xing J."/>
            <person name="Burhans R."/>
            <person name="Cheng Z."/>
            <person name="Karro J.E."/>
            <person name="Ma J."/>
            <person name="Raney B."/>
            <person name="She X."/>
            <person name="Cox M.J."/>
            <person name="Demuth J.P."/>
            <person name="Dumas L.J."/>
            <person name="Han S.-G."/>
            <person name="Hopkins J."/>
            <person name="Karimpour-Fard A."/>
            <person name="Kim Y.H."/>
            <person name="Pollack J.R."/>
            <person name="Vinar T."/>
            <person name="Addo-Quaye C."/>
            <person name="Degenhardt J."/>
            <person name="Denby A."/>
            <person name="Hubisz M.J."/>
            <person name="Indap A."/>
            <person name="Kosiol C."/>
            <person name="Lahn B.T."/>
            <person name="Lawson H.A."/>
            <person name="Marklein A."/>
            <person name="Nielsen R."/>
            <person name="Vallender E.J."/>
            <person name="Clark A.G."/>
            <person name="Ferguson B."/>
            <person name="Hernandez R.D."/>
            <person name="Hirani K."/>
            <person name="Kehrer-Sawatzki H."/>
            <person name="Kolb J."/>
            <person name="Patil S."/>
            <person name="Pu L.-L."/>
            <person name="Ren Y."/>
            <person name="Smith D.G."/>
            <person name="Wheeler D.A."/>
            <person name="Schenck I."/>
            <person name="Ball E.V."/>
            <person name="Chen R."/>
            <person name="Cooper D.N."/>
            <person name="Giardine B."/>
            <person name="Hsu F."/>
            <person name="Kent W.J."/>
            <person name="Lesk A."/>
            <person name="Nelson D.L."/>
            <person name="O'brien W.E."/>
            <person name="Pruefer K."/>
            <person name="Stenson P.D."/>
            <person name="Wallace J.C."/>
            <person name="Ke H."/>
            <person name="Liu X.-M."/>
            <person name="Wang P."/>
            <person name="Xiang A.P."/>
            <person name="Yang F."/>
            <person name="Barber G.P."/>
            <person name="Haussler D."/>
            <person name="Karolchik D."/>
            <person name="Kern A.D."/>
            <person name="Kuhn R.M."/>
            <person name="Smith K.E."/>
            <person name="Zwieg A.S."/>
        </authorList>
    </citation>
    <scope>NUCLEOTIDE SEQUENCE [LARGE SCALE GENOMIC DNA]</scope>
    <source>
        <strain evidence="4">17573</strain>
    </source>
</reference>
<dbReference type="PANTHER" id="PTHR23099:SF0">
    <property type="entry name" value="GERM CELL NUCLEAR ACIDIC PROTEIN"/>
    <property type="match status" value="1"/>
</dbReference>
<proteinExistence type="predicted"/>
<organism evidence="3 4">
    <name type="scientific">Macaca mulatta</name>
    <name type="common">Rhesus macaque</name>
    <dbReference type="NCBI Taxonomy" id="9544"/>
    <lineage>
        <taxon>Eukaryota</taxon>
        <taxon>Metazoa</taxon>
        <taxon>Chordata</taxon>
        <taxon>Craniata</taxon>
        <taxon>Vertebrata</taxon>
        <taxon>Euteleostomi</taxon>
        <taxon>Mammalia</taxon>
        <taxon>Eutheria</taxon>
        <taxon>Euarchontoglires</taxon>
        <taxon>Primates</taxon>
        <taxon>Haplorrhini</taxon>
        <taxon>Catarrhini</taxon>
        <taxon>Cercopithecidae</taxon>
        <taxon>Cercopithecinae</taxon>
        <taxon>Macaca</taxon>
    </lineage>
</organism>
<dbReference type="GeneTree" id="ENSGT00440000040163"/>
<dbReference type="SMART" id="SM00731">
    <property type="entry name" value="SprT"/>
    <property type="match status" value="1"/>
</dbReference>
<reference evidence="3" key="2">
    <citation type="submission" date="2019-01" db="EMBL/GenBank/DDBJ databases">
        <authorList>
            <person name="Graves T."/>
            <person name="Eichler E.E."/>
            <person name="Wilson R.K."/>
        </authorList>
    </citation>
    <scope>NUCLEOTIDE SEQUENCE [LARGE SCALE GENOMIC DNA]</scope>
    <source>
        <strain evidence="3">17573</strain>
    </source>
</reference>
<keyword evidence="4" id="KW-1185">Reference proteome</keyword>
<feature type="compositionally biased region" description="Polar residues" evidence="1">
    <location>
        <begin position="140"/>
        <end position="176"/>
    </location>
</feature>
<dbReference type="Pfam" id="PF10263">
    <property type="entry name" value="SprT-like"/>
    <property type="match status" value="1"/>
</dbReference>
<sequence>MDGYKEELPRLQDPEEDEDCYILNVQSSSDDTNGSSVARTVPRRQVSCILNVRSRSGDTNGSSVTRRPPKRQAISVVVIDSDSDDECYTYEEKKAKLLEINSDDESPECCYVKPAIQEPPIVISDDDNDDNNSNDLEVPNKNSNDSEAPDNNSNDSEAPDNNSNDSEAPDNNSNDSEAPDDNSSDSEAPNDYSSDSEVLNDNSSDSDVPDDNSNDSEAPEDNSNDSGTPDDNSNDSGTPDDNSNDSGTPDDNSNDSGTPDDNSNDSDVPDDNSNDSEVPEDNSNDSEVPDNSNDSGTPDDNSNDSDVPDDNSNDLEVPDNNSNDLEVPVPAEDLCNEGQIASNEEELGEAAVSQHDSSDDAGEQNLGENLSEPPNDPEANLEVSERKLPAEEEPAPVVEQSGKRKSKTKTIVEPLKQQKAKTKTIVEPLRKRQAKTKNIVEPLKKRKAKTKNVSVTPAGKGRKKRGPSKKKHGAAKVKKRKTRTRKCKVPGCFLHGLEKSKKYSGKNLKRNRDELVRRIYDLFNRSVCDKKLPEKLRIGWNNKMLKTAGSCSTGEMWHPKRQRFAEIQIGLKVCDSADRIRDTLIHEICHAASWLIDGIRDSHGDTWKYYARKSNRIHPELPKVTRCHNYKINYKVHYECTGCKTRIGRYTKSLDTSRFFCGKCKGSLVMVPLTQKHGTRSVPHV</sequence>
<feature type="compositionally biased region" description="Acidic residues" evidence="1">
    <location>
        <begin position="207"/>
        <end position="223"/>
    </location>
</feature>
<feature type="domain" description="SprT-like" evidence="2">
    <location>
        <begin position="513"/>
        <end position="671"/>
    </location>
</feature>
<feature type="region of interest" description="Disordered" evidence="1">
    <location>
        <begin position="120"/>
        <end position="482"/>
    </location>
</feature>
<feature type="compositionally biased region" description="Polar residues" evidence="1">
    <location>
        <begin position="53"/>
        <end position="65"/>
    </location>
</feature>
<evidence type="ECO:0000313" key="5">
    <source>
        <dbReference type="VGNC" id="VGNC:72724"/>
    </source>
</evidence>
<dbReference type="GO" id="GO:0006974">
    <property type="term" value="P:DNA damage response"/>
    <property type="evidence" value="ECO:0007669"/>
    <property type="project" value="UniProtKB-ARBA"/>
</dbReference>
<name>A0A5F7ZGM4_MACMU</name>
<evidence type="ECO:0000259" key="2">
    <source>
        <dbReference type="SMART" id="SM00731"/>
    </source>
</evidence>
<feature type="compositionally biased region" description="Polar residues" evidence="1">
    <location>
        <begin position="224"/>
        <end position="257"/>
    </location>
</feature>
<evidence type="ECO:0000313" key="4">
    <source>
        <dbReference type="Proteomes" id="UP000006718"/>
    </source>
</evidence>
<dbReference type="Bgee" id="ENSMMUG00000011469">
    <property type="expression patterns" value="Expressed in testis and 16 other cell types or tissues"/>
</dbReference>
<feature type="compositionally biased region" description="Acidic residues" evidence="1">
    <location>
        <begin position="262"/>
        <end position="288"/>
    </location>
</feature>
<feature type="compositionally biased region" description="Low complexity" evidence="1">
    <location>
        <begin position="193"/>
        <end position="206"/>
    </location>
</feature>
<feature type="region of interest" description="Disordered" evidence="1">
    <location>
        <begin position="53"/>
        <end position="77"/>
    </location>
</feature>
<dbReference type="Ensembl" id="ENSMMUT00000094641.1">
    <property type="protein sequence ID" value="ENSMMUP00000064778.1"/>
    <property type="gene ID" value="ENSMMUG00000011469.4"/>
</dbReference>
<dbReference type="PaxDb" id="9544-ENSMMUP00000015045"/>
<reference evidence="3" key="4">
    <citation type="submission" date="2025-09" db="UniProtKB">
        <authorList>
            <consortium name="Ensembl"/>
        </authorList>
    </citation>
    <scope>IDENTIFICATION</scope>
    <source>
        <strain evidence="3">17573</strain>
    </source>
</reference>
<dbReference type="SMR" id="A0A5F7ZGM4"/>
<dbReference type="InterPro" id="IPR006640">
    <property type="entry name" value="SprT-like_domain"/>
</dbReference>
<evidence type="ECO:0000313" key="3">
    <source>
        <dbReference type="Ensembl" id="ENSMMUP00000064778.1"/>
    </source>
</evidence>
<dbReference type="AlphaFoldDB" id="A0A5F7ZGM4"/>
<feature type="compositionally biased region" description="Basic residues" evidence="1">
    <location>
        <begin position="460"/>
        <end position="482"/>
    </location>
</feature>
<gene>
    <name evidence="3 5" type="primary">GCNA</name>
</gene>